<evidence type="ECO:0000256" key="1">
    <source>
        <dbReference type="SAM" id="MobiDB-lite"/>
    </source>
</evidence>
<accession>A0A8D8ADP8</accession>
<feature type="region of interest" description="Disordered" evidence="1">
    <location>
        <begin position="64"/>
        <end position="87"/>
    </location>
</feature>
<organism evidence="2">
    <name type="scientific">Culex pipiens</name>
    <name type="common">House mosquito</name>
    <dbReference type="NCBI Taxonomy" id="7175"/>
    <lineage>
        <taxon>Eukaryota</taxon>
        <taxon>Metazoa</taxon>
        <taxon>Ecdysozoa</taxon>
        <taxon>Arthropoda</taxon>
        <taxon>Hexapoda</taxon>
        <taxon>Insecta</taxon>
        <taxon>Pterygota</taxon>
        <taxon>Neoptera</taxon>
        <taxon>Endopterygota</taxon>
        <taxon>Diptera</taxon>
        <taxon>Nematocera</taxon>
        <taxon>Culicoidea</taxon>
        <taxon>Culicidae</taxon>
        <taxon>Culicinae</taxon>
        <taxon>Culicini</taxon>
        <taxon>Culex</taxon>
        <taxon>Culex</taxon>
    </lineage>
</organism>
<sequence>MPRGDLHHVLPVDLRRHDPGLHGGHRVRQDDPAQAPDADVAVLEAGGHLSTGRGVVLHVPGWGHAQESHHRGEHPGAVDPDEVHQGGRGAVAVPVGVGRWGGRVCVGFVLHLAADRGAPD</sequence>
<dbReference type="AlphaFoldDB" id="A0A8D8ADP8"/>
<proteinExistence type="predicted"/>
<name>A0A8D8ADP8_CULPI</name>
<dbReference type="EMBL" id="HBUE01027793">
    <property type="protein sequence ID" value="CAG6455087.1"/>
    <property type="molecule type" value="Transcribed_RNA"/>
</dbReference>
<feature type="compositionally biased region" description="Basic and acidic residues" evidence="1">
    <location>
        <begin position="66"/>
        <end position="85"/>
    </location>
</feature>
<evidence type="ECO:0000313" key="2">
    <source>
        <dbReference type="EMBL" id="CAG6455087.1"/>
    </source>
</evidence>
<protein>
    <submittedName>
        <fullName evidence="2">(northern house mosquito) hypothetical protein</fullName>
    </submittedName>
</protein>
<feature type="region of interest" description="Disordered" evidence="1">
    <location>
        <begin position="16"/>
        <end position="35"/>
    </location>
</feature>
<dbReference type="EMBL" id="HBUE01027791">
    <property type="protein sequence ID" value="CAG6455083.1"/>
    <property type="molecule type" value="Transcribed_RNA"/>
</dbReference>
<reference evidence="2" key="1">
    <citation type="submission" date="2021-05" db="EMBL/GenBank/DDBJ databases">
        <authorList>
            <person name="Alioto T."/>
            <person name="Alioto T."/>
            <person name="Gomez Garrido J."/>
        </authorList>
    </citation>
    <scope>NUCLEOTIDE SEQUENCE</scope>
</reference>